<feature type="domain" description="Acylphosphatase-like" evidence="2">
    <location>
        <begin position="4"/>
        <end position="94"/>
    </location>
</feature>
<evidence type="ECO:0000256" key="1">
    <source>
        <dbReference type="PROSITE-ProRule" id="PRU00520"/>
    </source>
</evidence>
<dbReference type="InterPro" id="IPR001792">
    <property type="entry name" value="Acylphosphatase-like_dom"/>
</dbReference>
<evidence type="ECO:0000313" key="4">
    <source>
        <dbReference type="Proteomes" id="UP000032214"/>
    </source>
</evidence>
<proteinExistence type="predicted"/>
<keyword evidence="4" id="KW-1185">Reference proteome</keyword>
<protein>
    <recommendedName>
        <fullName evidence="2">Acylphosphatase-like domain-containing protein</fullName>
    </recommendedName>
</protein>
<accession>A0A0D2GQC5</accession>
<dbReference type="EMBL" id="ARQD01000001">
    <property type="protein sequence ID" value="KIX85579.1"/>
    <property type="molecule type" value="Genomic_DNA"/>
</dbReference>
<dbReference type="AlphaFoldDB" id="A0A0D2GQC5"/>
<name>A0A0D2GQC5_9BACT</name>
<dbReference type="SUPFAM" id="SSF54975">
    <property type="entry name" value="Acylphosphatase/BLUF domain-like"/>
    <property type="match status" value="1"/>
</dbReference>
<gene>
    <name evidence="3" type="ORF">J120_01280</name>
</gene>
<dbReference type="InterPro" id="IPR036046">
    <property type="entry name" value="Acylphosphatase-like_dom_sf"/>
</dbReference>
<comment type="caution">
    <text evidence="1">Lacks conserved residue(s) required for the propagation of feature annotation.</text>
</comment>
<comment type="caution">
    <text evidence="3">The sequence shown here is derived from an EMBL/GenBank/DDBJ whole genome shotgun (WGS) entry which is preliminary data.</text>
</comment>
<evidence type="ECO:0000259" key="2">
    <source>
        <dbReference type="PROSITE" id="PS51160"/>
    </source>
</evidence>
<dbReference type="Proteomes" id="UP000032214">
    <property type="component" value="Unassembled WGS sequence"/>
</dbReference>
<dbReference type="Gene3D" id="3.30.70.100">
    <property type="match status" value="1"/>
</dbReference>
<dbReference type="STRING" id="1306947.J120_01280"/>
<dbReference type="PROSITE" id="PS51160">
    <property type="entry name" value="ACYLPHOSPHATASE_3"/>
    <property type="match status" value="1"/>
</dbReference>
<evidence type="ECO:0000313" key="3">
    <source>
        <dbReference type="EMBL" id="KIX85579.1"/>
    </source>
</evidence>
<reference evidence="3 4" key="1">
    <citation type="journal article" date="2013" name="Proc. Natl. Acad. Sci. U.S.A.">
        <title>Candidate phylum TM6 genome recovered from a hospital sink biofilm provides genomic insights into this uncultivated phylum.</title>
        <authorList>
            <person name="McLean J.S."/>
            <person name="Lombardo M.J."/>
            <person name="Badger J.H."/>
            <person name="Edlund A."/>
            <person name="Novotny M."/>
            <person name="Yee-Greenbaum J."/>
            <person name="Vyahhi N."/>
            <person name="Hall A.P."/>
            <person name="Yang Y."/>
            <person name="Dupont C.L."/>
            <person name="Ziegler M.G."/>
            <person name="Chitsaz H."/>
            <person name="Allen A.E."/>
            <person name="Yooseph S."/>
            <person name="Tesler G."/>
            <person name="Pevzner P.A."/>
            <person name="Friedman R.M."/>
            <person name="Nealson K.H."/>
            <person name="Venter J.C."/>
            <person name="Lasken R.S."/>
        </authorList>
    </citation>
    <scope>NUCLEOTIDE SEQUENCE [LARGE SCALE GENOMIC DNA]</scope>
    <source>
        <strain evidence="3 4">TM6SC1</strain>
    </source>
</reference>
<sequence>MKQCVKIMFRGTVDTDFVVAYIQKPALSLRLEGSAHISKEADENVRIIVYGDKAAIDQLIDTLLKALRKVKGTDFVVEPFIKDKDYRGTFRIIE</sequence>
<organism evidence="3 4">
    <name type="scientific">candidate division TM6 bacterium JCVI TM6SC1</name>
    <dbReference type="NCBI Taxonomy" id="1306947"/>
    <lineage>
        <taxon>Bacteria</taxon>
        <taxon>Candidatus Babelota</taxon>
        <taxon>Vermiphilus</taxon>
    </lineage>
</organism>